<dbReference type="Proteomes" id="UP000288716">
    <property type="component" value="Unassembled WGS sequence"/>
</dbReference>
<gene>
    <name evidence="3" type="ORF">B4U80_06351</name>
</gene>
<protein>
    <submittedName>
        <fullName evidence="3">Membrane-associated progesterone receptor component 2-like protein</fullName>
    </submittedName>
</protein>
<accession>A0A443SRQ8</accession>
<organism evidence="3 4">
    <name type="scientific">Leptotrombidium deliense</name>
    <dbReference type="NCBI Taxonomy" id="299467"/>
    <lineage>
        <taxon>Eukaryota</taxon>
        <taxon>Metazoa</taxon>
        <taxon>Ecdysozoa</taxon>
        <taxon>Arthropoda</taxon>
        <taxon>Chelicerata</taxon>
        <taxon>Arachnida</taxon>
        <taxon>Acari</taxon>
        <taxon>Acariformes</taxon>
        <taxon>Trombidiformes</taxon>
        <taxon>Prostigmata</taxon>
        <taxon>Anystina</taxon>
        <taxon>Parasitengona</taxon>
        <taxon>Trombiculoidea</taxon>
        <taxon>Trombiculidae</taxon>
        <taxon>Leptotrombidium</taxon>
    </lineage>
</organism>
<dbReference type="PANTHER" id="PTHR10281">
    <property type="entry name" value="MEMBRANE-ASSOCIATED PROGESTERONE RECEPTOR COMPONENT-RELATED"/>
    <property type="match status" value="1"/>
</dbReference>
<dbReference type="SUPFAM" id="SSF55856">
    <property type="entry name" value="Cytochrome b5-like heme/steroid binding domain"/>
    <property type="match status" value="1"/>
</dbReference>
<dbReference type="InterPro" id="IPR036400">
    <property type="entry name" value="Cyt_B5-like_heme/steroid_sf"/>
</dbReference>
<evidence type="ECO:0000259" key="2">
    <source>
        <dbReference type="SMART" id="SM01117"/>
    </source>
</evidence>
<dbReference type="STRING" id="299467.A0A443SRQ8"/>
<dbReference type="GO" id="GO:0005783">
    <property type="term" value="C:endoplasmic reticulum"/>
    <property type="evidence" value="ECO:0007669"/>
    <property type="project" value="TreeGrafter"/>
</dbReference>
<dbReference type="InterPro" id="IPR050577">
    <property type="entry name" value="MAPR/NEUFC/NENF-like"/>
</dbReference>
<dbReference type="PANTHER" id="PTHR10281:SF106">
    <property type="entry name" value="IP06960P-RELATED"/>
    <property type="match status" value="1"/>
</dbReference>
<evidence type="ECO:0000313" key="4">
    <source>
        <dbReference type="Proteomes" id="UP000288716"/>
    </source>
</evidence>
<evidence type="ECO:0000313" key="3">
    <source>
        <dbReference type="EMBL" id="RWS30203.1"/>
    </source>
</evidence>
<comment type="similarity">
    <text evidence="1">Belongs to the cytochrome b5 family. MAPR subfamily.</text>
</comment>
<proteinExistence type="inferred from homology"/>
<dbReference type="FunFam" id="3.10.120.10:FF:000003">
    <property type="entry name" value="membrane-associated progesterone receptor component 1"/>
    <property type="match status" value="1"/>
</dbReference>
<dbReference type="Gene3D" id="3.10.120.10">
    <property type="entry name" value="Cytochrome b5-like heme/steroid binding domain"/>
    <property type="match status" value="1"/>
</dbReference>
<dbReference type="SMART" id="SM01117">
    <property type="entry name" value="Cyt-b5"/>
    <property type="match status" value="1"/>
</dbReference>
<dbReference type="EMBL" id="NCKV01000596">
    <property type="protein sequence ID" value="RWS30203.1"/>
    <property type="molecule type" value="Genomic_DNA"/>
</dbReference>
<dbReference type="VEuPathDB" id="VectorBase:LDEU001841"/>
<keyword evidence="3" id="KW-0675">Receptor</keyword>
<feature type="domain" description="Cytochrome b5 heme-binding" evidence="2">
    <location>
        <begin position="68"/>
        <end position="165"/>
    </location>
</feature>
<dbReference type="InterPro" id="IPR001199">
    <property type="entry name" value="Cyt_B5-like_heme/steroid-bd"/>
</dbReference>
<dbReference type="OrthoDB" id="547796at2759"/>
<feature type="non-terminal residue" evidence="3">
    <location>
        <position position="1"/>
    </location>
</feature>
<dbReference type="AlphaFoldDB" id="A0A443SRQ8"/>
<comment type="caution">
    <text evidence="3">The sequence shown here is derived from an EMBL/GenBank/DDBJ whole genome shotgun (WGS) entry which is preliminary data.</text>
</comment>
<reference evidence="3 4" key="1">
    <citation type="journal article" date="2018" name="Gigascience">
        <title>Genomes of trombidid mites reveal novel predicted allergens and laterally-transferred genes associated with secondary metabolism.</title>
        <authorList>
            <person name="Dong X."/>
            <person name="Chaisiri K."/>
            <person name="Xia D."/>
            <person name="Armstrong S.D."/>
            <person name="Fang Y."/>
            <person name="Donnelly M.J."/>
            <person name="Kadowaki T."/>
            <person name="McGarry J.W."/>
            <person name="Darby A.C."/>
            <person name="Makepeace B.L."/>
        </authorList>
    </citation>
    <scope>NUCLEOTIDE SEQUENCE [LARGE SCALE GENOMIC DNA]</scope>
    <source>
        <strain evidence="3">UoL-UT</strain>
    </source>
</reference>
<dbReference type="Pfam" id="PF00173">
    <property type="entry name" value="Cyt-b5"/>
    <property type="match status" value="1"/>
</dbReference>
<sequence length="215" mass="24350">HSSGHTMQVEDQFSFYSLLNEFFSSKLNIVLTLICAYLIYRLFKKSSSDDSEDVEIIKIPEPLQPHDMTLDELRKYDGKGEDGRICIGVNGKVYDCSKGRRFYGPDGPYASFAGHDATRALADFDVTAIKDEWDECLDLTAAQKASVQEWEMQFSERYDLVGKLVKELPPFELKQELGDQKTNDVDKEVCYHGLMACMCDLSDVCKVNSVISVLK</sequence>
<evidence type="ECO:0000256" key="1">
    <source>
        <dbReference type="ARBA" id="ARBA00038357"/>
    </source>
</evidence>
<name>A0A443SRQ8_9ACAR</name>
<dbReference type="GO" id="GO:0016020">
    <property type="term" value="C:membrane"/>
    <property type="evidence" value="ECO:0007669"/>
    <property type="project" value="TreeGrafter"/>
</dbReference>
<keyword evidence="4" id="KW-1185">Reference proteome</keyword>